<comment type="caution">
    <text evidence="6">The sequence shown here is derived from an EMBL/GenBank/DDBJ whole genome shotgun (WGS) entry which is preliminary data.</text>
</comment>
<dbReference type="Pfam" id="PF13620">
    <property type="entry name" value="CarboxypepD_reg"/>
    <property type="match status" value="1"/>
</dbReference>
<evidence type="ECO:0000256" key="3">
    <source>
        <dbReference type="ARBA" id="ARBA00023237"/>
    </source>
</evidence>
<dbReference type="Gene3D" id="2.170.130.10">
    <property type="entry name" value="TonB-dependent receptor, plug domain"/>
    <property type="match status" value="1"/>
</dbReference>
<accession>A0A364REU9</accession>
<comment type="subcellular location">
    <subcellularLocation>
        <location evidence="1">Cell outer membrane</location>
    </subcellularLocation>
</comment>
<name>A0A364REU9_9BACT</name>
<dbReference type="InterPro" id="IPR008969">
    <property type="entry name" value="CarboxyPept-like_regulatory"/>
</dbReference>
<feature type="chain" id="PRO_5016900648" evidence="4">
    <location>
        <begin position="25"/>
        <end position="821"/>
    </location>
</feature>
<keyword evidence="4" id="KW-0732">Signal</keyword>
<evidence type="ECO:0000259" key="5">
    <source>
        <dbReference type="Pfam" id="PF14905"/>
    </source>
</evidence>
<dbReference type="PANTHER" id="PTHR40980">
    <property type="entry name" value="PLUG DOMAIN-CONTAINING PROTEIN"/>
    <property type="match status" value="1"/>
</dbReference>
<evidence type="ECO:0000313" key="6">
    <source>
        <dbReference type="EMBL" id="RAU82804.1"/>
    </source>
</evidence>
<evidence type="ECO:0000256" key="1">
    <source>
        <dbReference type="ARBA" id="ARBA00004442"/>
    </source>
</evidence>
<feature type="domain" description="Outer membrane protein beta-barrel" evidence="5">
    <location>
        <begin position="392"/>
        <end position="796"/>
    </location>
</feature>
<dbReference type="SUPFAM" id="SSF56935">
    <property type="entry name" value="Porins"/>
    <property type="match status" value="1"/>
</dbReference>
<dbReference type="InterPro" id="IPR036942">
    <property type="entry name" value="Beta-barrel_TonB_sf"/>
</dbReference>
<dbReference type="OrthoDB" id="905812at2"/>
<dbReference type="Gene3D" id="2.60.40.1120">
    <property type="entry name" value="Carboxypeptidase-like, regulatory domain"/>
    <property type="match status" value="1"/>
</dbReference>
<keyword evidence="3" id="KW-0998">Cell outer membrane</keyword>
<keyword evidence="7" id="KW-1185">Reference proteome</keyword>
<dbReference type="AlphaFoldDB" id="A0A364REU9"/>
<keyword evidence="2" id="KW-0472">Membrane</keyword>
<evidence type="ECO:0000313" key="7">
    <source>
        <dbReference type="Proteomes" id="UP000251692"/>
    </source>
</evidence>
<proteinExistence type="predicted"/>
<dbReference type="InterPro" id="IPR037066">
    <property type="entry name" value="Plug_dom_sf"/>
</dbReference>
<feature type="signal peptide" evidence="4">
    <location>
        <begin position="1"/>
        <end position="24"/>
    </location>
</feature>
<organism evidence="6 7">
    <name type="scientific">Pontibacter arcticus</name>
    <dbReference type="NCBI Taxonomy" id="2080288"/>
    <lineage>
        <taxon>Bacteria</taxon>
        <taxon>Pseudomonadati</taxon>
        <taxon>Bacteroidota</taxon>
        <taxon>Cytophagia</taxon>
        <taxon>Cytophagales</taxon>
        <taxon>Hymenobacteraceae</taxon>
        <taxon>Pontibacter</taxon>
    </lineage>
</organism>
<dbReference type="RefSeq" id="WP_112304953.1">
    <property type="nucleotide sequence ID" value="NZ_QMDV01000002.1"/>
</dbReference>
<evidence type="ECO:0000256" key="4">
    <source>
        <dbReference type="SAM" id="SignalP"/>
    </source>
</evidence>
<reference evidence="6 7" key="2">
    <citation type="submission" date="2018-07" db="EMBL/GenBank/DDBJ databases">
        <title>Pontibacter sp. 2b14 genomic sequence and assembly.</title>
        <authorList>
            <person name="Du Z.-J."/>
        </authorList>
    </citation>
    <scope>NUCLEOTIDE SEQUENCE [LARGE SCALE GENOMIC DNA]</scope>
    <source>
        <strain evidence="6 7">2b14</strain>
    </source>
</reference>
<evidence type="ECO:0000256" key="2">
    <source>
        <dbReference type="ARBA" id="ARBA00023136"/>
    </source>
</evidence>
<dbReference type="EMBL" id="QMDV01000002">
    <property type="protein sequence ID" value="RAU82804.1"/>
    <property type="molecule type" value="Genomic_DNA"/>
</dbReference>
<dbReference type="Gene3D" id="2.40.170.20">
    <property type="entry name" value="TonB-dependent receptor, beta-barrel domain"/>
    <property type="match status" value="1"/>
</dbReference>
<dbReference type="SUPFAM" id="SSF49464">
    <property type="entry name" value="Carboxypeptidase regulatory domain-like"/>
    <property type="match status" value="1"/>
</dbReference>
<dbReference type="GO" id="GO:0009279">
    <property type="term" value="C:cell outer membrane"/>
    <property type="evidence" value="ECO:0007669"/>
    <property type="project" value="UniProtKB-SubCell"/>
</dbReference>
<protein>
    <submittedName>
        <fullName evidence="6">TonB-dependent receptor</fullName>
    </submittedName>
</protein>
<keyword evidence="6" id="KW-0675">Receptor</keyword>
<sequence length="821" mass="91717">MKKWLLFSLAYLCLYFTFSLPVAGQQNPVGAGKISGVLVDSVSGKPVEFATIALLPGGTTQSIDVKLTDSGGKFTFNGLNPGSYDVAISFIGYQSKIIKQVAITPQKPEATLATIRFRGTATQLNEAKVVALRPTITQEADKMVVSIEGTALAAGKTAYDVLATAPGVFVDQEGNIQLNGRPGATVMLDGKLTYLSARDLRSMLEAMSAENIKNIEIITNPSAKYDAEGSSGILNINLKKNTLFGVNGNVSIGSTYNGKQYGYNSSGSINYKTGSWNSFLNVDVARRTGGREATFTRIFKGAEETTYFDQVATGNYEVEGPPSVRLGTDYMISDKHSVGFMAYFNTNNLYSDFLTETYIGNSPANPALFIDAKNYNTNRFTNFTSNLHYTAKYDTMGTQLTAGLDFVKIKNKGEGDFYNYYDSLAMGKPVVQDFLYTSTPGGFDIYAANIDFVKPLSGDRKLELGAKASQVTSDNDSRFYFNNGEVPVLDSKRTNHFIYNENIYAAYVNWNSKLAKEVTLQAGLRAEQTVSEGELRTTFEKSDRSYLNLFPSIFVQQKISDNYEINYNYSRRIQRPNYGQLNPFLSYRDPYTYWQGNPGLRPQYTHSIGVTQVFKKTYNLILNYQLVQDVIVELPTIIPETSTTIYTIGNVDDYKNLSLTAILPFRILENWDSNNTFLVAYNEYSAIVNGEQIINDQVFYMLQSNHNLALPHNFKMELNGTYQGPGVHALYKVEPRWWINAAIKKSFLDDKIDVSLNVNDIFKTQRLKIAAKVGEGNVNDFDQYFRSQSIGLTLRYKFNKGQKVEERKRNNSLEELNRTGG</sequence>
<dbReference type="InterPro" id="IPR041700">
    <property type="entry name" value="OMP_b-brl_3"/>
</dbReference>
<dbReference type="Proteomes" id="UP000251692">
    <property type="component" value="Unassembled WGS sequence"/>
</dbReference>
<reference evidence="6 7" key="1">
    <citation type="submission" date="2018-06" db="EMBL/GenBank/DDBJ databases">
        <authorList>
            <person name="Liu Z.-W."/>
        </authorList>
    </citation>
    <scope>NUCLEOTIDE SEQUENCE [LARGE SCALE GENOMIC DNA]</scope>
    <source>
        <strain evidence="6 7">2b14</strain>
    </source>
</reference>
<gene>
    <name evidence="6" type="ORF">DP923_06005</name>
</gene>
<dbReference type="Pfam" id="PF14905">
    <property type="entry name" value="OMP_b-brl_3"/>
    <property type="match status" value="1"/>
</dbReference>
<dbReference type="PANTHER" id="PTHR40980:SF4">
    <property type="entry name" value="TONB-DEPENDENT RECEPTOR-LIKE BETA-BARREL DOMAIN-CONTAINING PROTEIN"/>
    <property type="match status" value="1"/>
</dbReference>